<keyword evidence="8" id="KW-1133">Transmembrane helix</keyword>
<comment type="subcellular location">
    <subcellularLocation>
        <location evidence="2">Cell membrane</location>
    </subcellularLocation>
    <subcellularLocation>
        <location evidence="1">Membrane</location>
        <topology evidence="1">Single-pass membrane protein</topology>
    </subcellularLocation>
</comment>
<evidence type="ECO:0000313" key="13">
    <source>
        <dbReference type="EMBL" id="SEM94378.1"/>
    </source>
</evidence>
<dbReference type="Gene3D" id="1.10.10.1230">
    <property type="entry name" value="Penicillin-binding protein, N-terminal non-catalytic domain, head sub-domain"/>
    <property type="match status" value="1"/>
</dbReference>
<evidence type="ECO:0000256" key="1">
    <source>
        <dbReference type="ARBA" id="ARBA00004167"/>
    </source>
</evidence>
<evidence type="ECO:0000256" key="9">
    <source>
        <dbReference type="ARBA" id="ARBA00023136"/>
    </source>
</evidence>
<dbReference type="GO" id="GO:0008658">
    <property type="term" value="F:penicillin binding"/>
    <property type="evidence" value="ECO:0007669"/>
    <property type="project" value="InterPro"/>
</dbReference>
<keyword evidence="14" id="KW-1185">Reference proteome</keyword>
<evidence type="ECO:0000259" key="11">
    <source>
        <dbReference type="Pfam" id="PF00905"/>
    </source>
</evidence>
<dbReference type="RefSeq" id="WP_092754787.1">
    <property type="nucleotide sequence ID" value="NZ_FOCG01000002.1"/>
</dbReference>
<feature type="domain" description="Penicillin-binding protein dimerisation" evidence="12">
    <location>
        <begin position="53"/>
        <end position="287"/>
    </location>
</feature>
<protein>
    <submittedName>
        <fullName evidence="13">Penicillin-binding protein 2</fullName>
    </submittedName>
</protein>
<dbReference type="GO" id="GO:0008360">
    <property type="term" value="P:regulation of cell shape"/>
    <property type="evidence" value="ECO:0007669"/>
    <property type="project" value="UniProtKB-KW"/>
</dbReference>
<dbReference type="Pfam" id="PF00905">
    <property type="entry name" value="Transpeptidase"/>
    <property type="match status" value="1"/>
</dbReference>
<keyword evidence="7" id="KW-0573">Peptidoglycan synthesis</keyword>
<evidence type="ECO:0000313" key="14">
    <source>
        <dbReference type="Proteomes" id="UP000199158"/>
    </source>
</evidence>
<feature type="domain" description="Penicillin-binding protein transpeptidase" evidence="11">
    <location>
        <begin position="337"/>
        <end position="652"/>
    </location>
</feature>
<organism evidence="13 14">
    <name type="scientific">Hydrogenoanaerobacterium saccharovorans</name>
    <dbReference type="NCBI Taxonomy" id="474960"/>
    <lineage>
        <taxon>Bacteria</taxon>
        <taxon>Bacillati</taxon>
        <taxon>Bacillota</taxon>
        <taxon>Clostridia</taxon>
        <taxon>Eubacteriales</taxon>
        <taxon>Oscillospiraceae</taxon>
        <taxon>Hydrogenoanaerobacterium</taxon>
    </lineage>
</organism>
<dbReference type="Pfam" id="PF03717">
    <property type="entry name" value="PBP_dimer"/>
    <property type="match status" value="1"/>
</dbReference>
<evidence type="ECO:0000256" key="3">
    <source>
        <dbReference type="ARBA" id="ARBA00007171"/>
    </source>
</evidence>
<evidence type="ECO:0000256" key="8">
    <source>
        <dbReference type="ARBA" id="ARBA00022989"/>
    </source>
</evidence>
<sequence>MIPISPKLRITLLAVLFLAIGVLFGLRLITMQIVEGAEYSELANKRSEQKQTVAAARGEIVDRYGRPMVVNRTGFNVVFDMAFLDHGKENDMILRLIDIMKQSGENWIDNLPLAKTPPFAFTENEGDVARLKKSVNVNSAATAQDVWYWLVERYQLENYTPEQQRLVAGVRYEMEQRGFNYKVQYTFAEDISISTITKIKENSFNLPGVDVRESAIREYVSADLAPHIIGRIGPIFADEMDKYKEKGYAANDIVGKEGIEQALESELRGTSGERQITLNNKGDVLEVVETKAPQPGNTVVLTIDKELQRVAQQSLEKQIKNLQQTAPPGKGKEADVGAAVVIHVPTGEVLASASYPSYNLATYQQDYTDNAKNPLLPFFNRALNGKYAPGSTYKPAVSIGALNEGVIERGSLVNCTGRFQMWNDYKPKCLSVHGNINVVTALQHSCNIFFYDTGWKQGIDKINKYSKMLGLGEPTGIELPENIGQRASKEYSESHGERWEAANVVMASIGQGGNEFSPLQIANYTATIANGGVRMKAHLVKSVVSYNFEQTVKESKPEVMADLQLKPGVVDVVRDGMIAAAGPNGTSLGAFNNYGVTVAAKTGTPETSSQTVNSVYIAFAPAEKPEIAVAVVIEDGWHGYTGVPVAKAIFDQYFFANKDSEKPQAIETLLS</sequence>
<dbReference type="SUPFAM" id="SSF56519">
    <property type="entry name" value="Penicillin binding protein dimerisation domain"/>
    <property type="match status" value="1"/>
</dbReference>
<dbReference type="Gene3D" id="3.40.710.10">
    <property type="entry name" value="DD-peptidase/beta-lactamase superfamily"/>
    <property type="match status" value="1"/>
</dbReference>
<dbReference type="SUPFAM" id="SSF56601">
    <property type="entry name" value="beta-lactamase/transpeptidase-like"/>
    <property type="match status" value="1"/>
</dbReference>
<dbReference type="GO" id="GO:0071555">
    <property type="term" value="P:cell wall organization"/>
    <property type="evidence" value="ECO:0007669"/>
    <property type="project" value="UniProtKB-KW"/>
</dbReference>
<keyword evidence="6" id="KW-0133">Cell shape</keyword>
<reference evidence="13 14" key="1">
    <citation type="submission" date="2016-10" db="EMBL/GenBank/DDBJ databases">
        <authorList>
            <person name="de Groot N.N."/>
        </authorList>
    </citation>
    <scope>NUCLEOTIDE SEQUENCE [LARGE SCALE GENOMIC DNA]</scope>
    <source>
        <strain evidence="13 14">CGMCC 1.5070</strain>
    </source>
</reference>
<dbReference type="GO" id="GO:0005886">
    <property type="term" value="C:plasma membrane"/>
    <property type="evidence" value="ECO:0007669"/>
    <property type="project" value="UniProtKB-SubCell"/>
</dbReference>
<keyword evidence="4" id="KW-1003">Cell membrane</keyword>
<dbReference type="Gene3D" id="3.90.1310.10">
    <property type="entry name" value="Penicillin-binding protein 2a (Domain 2)"/>
    <property type="match status" value="1"/>
</dbReference>
<dbReference type="PANTHER" id="PTHR30627">
    <property type="entry name" value="PEPTIDOGLYCAN D,D-TRANSPEPTIDASE"/>
    <property type="match status" value="1"/>
</dbReference>
<evidence type="ECO:0000256" key="2">
    <source>
        <dbReference type="ARBA" id="ARBA00004236"/>
    </source>
</evidence>
<evidence type="ECO:0000256" key="10">
    <source>
        <dbReference type="ARBA" id="ARBA00023316"/>
    </source>
</evidence>
<dbReference type="InterPro" id="IPR001460">
    <property type="entry name" value="PCN-bd_Tpept"/>
</dbReference>
<dbReference type="PANTHER" id="PTHR30627:SF2">
    <property type="entry name" value="PEPTIDOGLYCAN D,D-TRANSPEPTIDASE MRDA"/>
    <property type="match status" value="1"/>
</dbReference>
<dbReference type="OrthoDB" id="9757901at2"/>
<comment type="similarity">
    <text evidence="3">Belongs to the transpeptidase family.</text>
</comment>
<keyword evidence="5" id="KW-0812">Transmembrane</keyword>
<name>A0A1H8CJD1_9FIRM</name>
<gene>
    <name evidence="13" type="ORF">SAMN05216180_2125</name>
</gene>
<evidence type="ECO:0000256" key="7">
    <source>
        <dbReference type="ARBA" id="ARBA00022984"/>
    </source>
</evidence>
<dbReference type="GO" id="GO:0071972">
    <property type="term" value="F:peptidoglycan L,D-transpeptidase activity"/>
    <property type="evidence" value="ECO:0007669"/>
    <property type="project" value="TreeGrafter"/>
</dbReference>
<dbReference type="InterPro" id="IPR005311">
    <property type="entry name" value="PBP_dimer"/>
</dbReference>
<dbReference type="InterPro" id="IPR012338">
    <property type="entry name" value="Beta-lactam/transpept-like"/>
</dbReference>
<keyword evidence="10" id="KW-0961">Cell wall biogenesis/degradation</keyword>
<dbReference type="InterPro" id="IPR050515">
    <property type="entry name" value="Beta-lactam/transpept"/>
</dbReference>
<evidence type="ECO:0000256" key="4">
    <source>
        <dbReference type="ARBA" id="ARBA00022475"/>
    </source>
</evidence>
<dbReference type="Proteomes" id="UP000199158">
    <property type="component" value="Unassembled WGS sequence"/>
</dbReference>
<dbReference type="AlphaFoldDB" id="A0A1H8CJD1"/>
<evidence type="ECO:0000256" key="5">
    <source>
        <dbReference type="ARBA" id="ARBA00022692"/>
    </source>
</evidence>
<dbReference type="GO" id="GO:0009252">
    <property type="term" value="P:peptidoglycan biosynthetic process"/>
    <property type="evidence" value="ECO:0007669"/>
    <property type="project" value="UniProtKB-KW"/>
</dbReference>
<evidence type="ECO:0000259" key="12">
    <source>
        <dbReference type="Pfam" id="PF03717"/>
    </source>
</evidence>
<dbReference type="STRING" id="474960.SAMN05216180_2125"/>
<evidence type="ECO:0000256" key="6">
    <source>
        <dbReference type="ARBA" id="ARBA00022960"/>
    </source>
</evidence>
<proteinExistence type="inferred from homology"/>
<keyword evidence="9" id="KW-0472">Membrane</keyword>
<accession>A0A1H8CJD1</accession>
<dbReference type="EMBL" id="FOCG01000002">
    <property type="protein sequence ID" value="SEM94378.1"/>
    <property type="molecule type" value="Genomic_DNA"/>
</dbReference>
<dbReference type="InterPro" id="IPR036138">
    <property type="entry name" value="PBP_dimer_sf"/>
</dbReference>